<comment type="caution">
    <text evidence="2">The sequence shown here is derived from an EMBL/GenBank/DDBJ whole genome shotgun (WGS) entry which is preliminary data.</text>
</comment>
<feature type="transmembrane region" description="Helical" evidence="1">
    <location>
        <begin position="107"/>
        <end position="140"/>
    </location>
</feature>
<organism evidence="2 3">
    <name type="scientific">Lasius niger</name>
    <name type="common">Black garden ant</name>
    <dbReference type="NCBI Taxonomy" id="67767"/>
    <lineage>
        <taxon>Eukaryota</taxon>
        <taxon>Metazoa</taxon>
        <taxon>Ecdysozoa</taxon>
        <taxon>Arthropoda</taxon>
        <taxon>Hexapoda</taxon>
        <taxon>Insecta</taxon>
        <taxon>Pterygota</taxon>
        <taxon>Neoptera</taxon>
        <taxon>Endopterygota</taxon>
        <taxon>Hymenoptera</taxon>
        <taxon>Apocrita</taxon>
        <taxon>Aculeata</taxon>
        <taxon>Formicoidea</taxon>
        <taxon>Formicidae</taxon>
        <taxon>Formicinae</taxon>
        <taxon>Lasius</taxon>
        <taxon>Lasius</taxon>
    </lineage>
</organism>
<keyword evidence="3" id="KW-1185">Reference proteome</keyword>
<protein>
    <submittedName>
        <fullName evidence="2">Uncharacterized protein</fullName>
    </submittedName>
</protein>
<keyword evidence="1" id="KW-1133">Transmembrane helix</keyword>
<evidence type="ECO:0000313" key="3">
    <source>
        <dbReference type="Proteomes" id="UP000036403"/>
    </source>
</evidence>
<proteinExistence type="predicted"/>
<evidence type="ECO:0000313" key="2">
    <source>
        <dbReference type="EMBL" id="KMQ90178.1"/>
    </source>
</evidence>
<dbReference type="Proteomes" id="UP000036403">
    <property type="component" value="Unassembled WGS sequence"/>
</dbReference>
<gene>
    <name evidence="2" type="ORF">RF55_10088</name>
</gene>
<dbReference type="PaxDb" id="67767-A0A0J7KIC6"/>
<keyword evidence="1" id="KW-0812">Transmembrane</keyword>
<accession>A0A0J7KIC6</accession>
<dbReference type="EMBL" id="LBMM01006937">
    <property type="protein sequence ID" value="KMQ90178.1"/>
    <property type="molecule type" value="Genomic_DNA"/>
</dbReference>
<evidence type="ECO:0000256" key="1">
    <source>
        <dbReference type="SAM" id="Phobius"/>
    </source>
</evidence>
<sequence>MNVNERISKRLNFTFVDVDEIEKEICGPCNHVAGCQDGYKGRDGEDKGGDVQRPDAIPYKSNDRFPVRIVVLPIRLHFRRRRIAIRWTVQHLAIHRGTRPLRLHLPLAHLSLVIIVIISIIIIIAVVVVGSVAVVAIVAAF</sequence>
<dbReference type="AlphaFoldDB" id="A0A0J7KIC6"/>
<reference evidence="2 3" key="1">
    <citation type="submission" date="2015-04" db="EMBL/GenBank/DDBJ databases">
        <title>Lasius niger genome sequencing.</title>
        <authorList>
            <person name="Konorov E.A."/>
            <person name="Nikitin M.A."/>
            <person name="Kirill M.V."/>
            <person name="Chang P."/>
        </authorList>
    </citation>
    <scope>NUCLEOTIDE SEQUENCE [LARGE SCALE GENOMIC DNA]</scope>
    <source>
        <tissue evidence="2">Whole</tissue>
    </source>
</reference>
<name>A0A0J7KIC6_LASNI</name>
<keyword evidence="1" id="KW-0472">Membrane</keyword>